<evidence type="ECO:0000313" key="3">
    <source>
        <dbReference type="Proteomes" id="UP000320333"/>
    </source>
</evidence>
<feature type="region of interest" description="Disordered" evidence="1">
    <location>
        <begin position="1"/>
        <end position="77"/>
    </location>
</feature>
<evidence type="ECO:0000313" key="2">
    <source>
        <dbReference type="EMBL" id="TPX39941.1"/>
    </source>
</evidence>
<feature type="region of interest" description="Disordered" evidence="1">
    <location>
        <begin position="408"/>
        <end position="436"/>
    </location>
</feature>
<feature type="compositionally biased region" description="Polar residues" evidence="1">
    <location>
        <begin position="260"/>
        <end position="272"/>
    </location>
</feature>
<feature type="compositionally biased region" description="Polar residues" evidence="1">
    <location>
        <begin position="408"/>
        <end position="418"/>
    </location>
</feature>
<dbReference type="OrthoDB" id="10630815at2759"/>
<organism evidence="2 3">
    <name type="scientific">Chytriomyces confervae</name>
    <dbReference type="NCBI Taxonomy" id="246404"/>
    <lineage>
        <taxon>Eukaryota</taxon>
        <taxon>Fungi</taxon>
        <taxon>Fungi incertae sedis</taxon>
        <taxon>Chytridiomycota</taxon>
        <taxon>Chytridiomycota incertae sedis</taxon>
        <taxon>Chytridiomycetes</taxon>
        <taxon>Chytridiales</taxon>
        <taxon>Chytriomycetaceae</taxon>
        <taxon>Chytriomyces</taxon>
    </lineage>
</organism>
<feature type="region of interest" description="Disordered" evidence="1">
    <location>
        <begin position="260"/>
        <end position="343"/>
    </location>
</feature>
<accession>A0A507CJR4</accession>
<dbReference type="AlphaFoldDB" id="A0A507CJR4"/>
<name>A0A507CJR4_9FUNG</name>
<feature type="compositionally biased region" description="Basic and acidic residues" evidence="1">
    <location>
        <begin position="23"/>
        <end position="37"/>
    </location>
</feature>
<proteinExistence type="predicted"/>
<feature type="compositionally biased region" description="Polar residues" evidence="1">
    <location>
        <begin position="280"/>
        <end position="302"/>
    </location>
</feature>
<protein>
    <submittedName>
        <fullName evidence="2">Uncharacterized protein</fullName>
    </submittedName>
</protein>
<keyword evidence="3" id="KW-1185">Reference proteome</keyword>
<dbReference type="EMBL" id="QEAP01001869">
    <property type="protein sequence ID" value="TPX39941.1"/>
    <property type="molecule type" value="Genomic_DNA"/>
</dbReference>
<dbReference type="Proteomes" id="UP000320333">
    <property type="component" value="Unassembled WGS sequence"/>
</dbReference>
<evidence type="ECO:0000256" key="1">
    <source>
        <dbReference type="SAM" id="MobiDB-lite"/>
    </source>
</evidence>
<reference evidence="2 3" key="1">
    <citation type="journal article" date="2019" name="Sci. Rep.">
        <title>Comparative genomics of chytrid fungi reveal insights into the obligate biotrophic and pathogenic lifestyle of Synchytrium endobioticum.</title>
        <authorList>
            <person name="van de Vossenberg B.T.L.H."/>
            <person name="Warris S."/>
            <person name="Nguyen H.D.T."/>
            <person name="van Gent-Pelzer M.P.E."/>
            <person name="Joly D.L."/>
            <person name="van de Geest H.C."/>
            <person name="Bonants P.J.M."/>
            <person name="Smith D.S."/>
            <person name="Levesque C.A."/>
            <person name="van der Lee T.A.J."/>
        </authorList>
    </citation>
    <scope>NUCLEOTIDE SEQUENCE [LARGE SCALE GENOMIC DNA]</scope>
    <source>
        <strain evidence="2 3">CBS 675.73</strain>
    </source>
</reference>
<gene>
    <name evidence="2" type="ORF">CcCBS67573_g10650</name>
</gene>
<sequence length="436" mass="48541">MGQKGKGAADTPDQGPSRTGMYCDHHKVMTHSSEECQYKGPKAKGRESNTDSRKNTGNTKSTTTPKKAHGGPSAGDKTYQTLEAKLVELEAQLAKTENMPFRVLQTRVTDSGANCHITPIKLDISNFQHMQGDFNHKVGGTSDRIIMTAKGAYFKKDDQGSPHQYSMYVKYCMSHPDETHTSPYKLWYRVEPNLSKLQPFGCKVTTLVHKDKQNPPMLQEAHLESSLVTTGTPYTGYAKISMWYHAQTWYSMLTQFPGTHTSGEISDQTDGTDGTEDMGETSSTLRAQRPNSGTPGNLGTPKQQEETHTWESEEPSSEPPEISDHAEDYPADFNDIPSEDKSTFSDLESEFSDIQPDQYLVPERVVNGYMSDKETQTPVYLSVETKTALYKWGIKNIVMSKVVAQNQPTRKQVHTPDTGTVGKLLNKYPNPVDTPP</sequence>
<feature type="compositionally biased region" description="Polar residues" evidence="1">
    <location>
        <begin position="55"/>
        <end position="65"/>
    </location>
</feature>
<comment type="caution">
    <text evidence="2">The sequence shown here is derived from an EMBL/GenBank/DDBJ whole genome shotgun (WGS) entry which is preliminary data.</text>
</comment>
<feature type="compositionally biased region" description="Basic and acidic residues" evidence="1">
    <location>
        <begin position="44"/>
        <end position="54"/>
    </location>
</feature>